<sequence length="391" mass="43020">MSNKGYFGDFGGQYVHGSLKASLEELANCYYKYRDDQEFNKELLHYLKVFSGRPTSLYFAENLTEKLGGAKIYLKREDLNHLGAHKINNTIGQILLAKKMGKKEIVAETGAGQHGVATAAVSAKFGFKCTIFMGELDAKKQPLNVFRMELLGAKVVKVNKGNKNLNDAVNEALNYWIEHYRNTHYLLGSCVGPHPFPTIVKDFQSIIGREAKEQIIELEGKLPNHVVACIGGGSNAIGIFTSFLDHPEINLYGVEAGGISLDDGNHSATLSKGQPGILHGSYSYFLKDSNNKPMSTHSISSGLDYPGVGPEHAYFKSENRVNYVAISDHEAVKAYQDLSFYEGIIPALESSHALAYLYKLAPQLTKDELIVLNLSGRGDKDVEAVSNYLDS</sequence>
<comment type="subunit">
    <text evidence="5 12">Tetramer of two alpha and two beta chains.</text>
</comment>
<dbReference type="InterPro" id="IPR023026">
    <property type="entry name" value="Trp_synth_beta/beta-like"/>
</dbReference>
<dbReference type="FunFam" id="3.40.50.1100:FF:000001">
    <property type="entry name" value="Tryptophan synthase beta chain"/>
    <property type="match status" value="1"/>
</dbReference>
<feature type="domain" description="Tryptophan synthase beta chain-like PALP" evidence="13">
    <location>
        <begin position="52"/>
        <end position="376"/>
    </location>
</feature>
<accession>A0A226BV82</accession>
<proteinExistence type="inferred from homology"/>
<dbReference type="PROSITE" id="PS00168">
    <property type="entry name" value="TRP_SYNTHASE_BETA"/>
    <property type="match status" value="1"/>
</dbReference>
<dbReference type="CDD" id="cd06446">
    <property type="entry name" value="Trp-synth_B"/>
    <property type="match status" value="1"/>
</dbReference>
<dbReference type="OrthoDB" id="9766131at2"/>
<dbReference type="Pfam" id="PF00291">
    <property type="entry name" value="PALP"/>
    <property type="match status" value="1"/>
</dbReference>
<keyword evidence="6 12" id="KW-0028">Amino-acid biosynthesis</keyword>
<evidence type="ECO:0000256" key="7">
    <source>
        <dbReference type="ARBA" id="ARBA00022822"/>
    </source>
</evidence>
<dbReference type="SUPFAM" id="SSF53686">
    <property type="entry name" value="Tryptophan synthase beta subunit-like PLP-dependent enzymes"/>
    <property type="match status" value="1"/>
</dbReference>
<dbReference type="InterPro" id="IPR006653">
    <property type="entry name" value="Trp_synth_b_CS"/>
</dbReference>
<evidence type="ECO:0000256" key="10">
    <source>
        <dbReference type="ARBA" id="ARBA00023239"/>
    </source>
</evidence>
<evidence type="ECO:0000256" key="4">
    <source>
        <dbReference type="ARBA" id="ARBA00009982"/>
    </source>
</evidence>
<dbReference type="Gene3D" id="3.40.50.1100">
    <property type="match status" value="2"/>
</dbReference>
<keyword evidence="15" id="KW-1185">Reference proteome</keyword>
<dbReference type="InterPro" id="IPR006654">
    <property type="entry name" value="Trp_synth_beta"/>
</dbReference>
<evidence type="ECO:0000256" key="5">
    <source>
        <dbReference type="ARBA" id="ARBA00011270"/>
    </source>
</evidence>
<dbReference type="InterPro" id="IPR036052">
    <property type="entry name" value="TrpB-like_PALP_sf"/>
</dbReference>
<dbReference type="FunFam" id="3.40.50.1100:FF:000004">
    <property type="entry name" value="Tryptophan synthase beta chain"/>
    <property type="match status" value="1"/>
</dbReference>
<dbReference type="RefSeq" id="WP_089024412.1">
    <property type="nucleotide sequence ID" value="NZ_NIQC01000035.1"/>
</dbReference>
<evidence type="ECO:0000256" key="9">
    <source>
        <dbReference type="ARBA" id="ARBA00023141"/>
    </source>
</evidence>
<organism evidence="14 15">
    <name type="scientific">Natranaerobius trueperi</name>
    <dbReference type="NCBI Taxonomy" id="759412"/>
    <lineage>
        <taxon>Bacteria</taxon>
        <taxon>Bacillati</taxon>
        <taxon>Bacillota</taxon>
        <taxon>Clostridia</taxon>
        <taxon>Natranaerobiales</taxon>
        <taxon>Natranaerobiaceae</taxon>
        <taxon>Natranaerobius</taxon>
    </lineage>
</organism>
<dbReference type="GO" id="GO:0004834">
    <property type="term" value="F:tryptophan synthase activity"/>
    <property type="evidence" value="ECO:0007669"/>
    <property type="project" value="UniProtKB-UniRule"/>
</dbReference>
<keyword evidence="9 12" id="KW-0057">Aromatic amino acid biosynthesis</keyword>
<evidence type="ECO:0000256" key="1">
    <source>
        <dbReference type="ARBA" id="ARBA00001933"/>
    </source>
</evidence>
<comment type="pathway">
    <text evidence="3 12">Amino-acid biosynthesis; L-tryptophan biosynthesis; L-tryptophan from chorismate: step 5/5.</text>
</comment>
<evidence type="ECO:0000256" key="11">
    <source>
        <dbReference type="ARBA" id="ARBA00049047"/>
    </source>
</evidence>
<evidence type="ECO:0000256" key="12">
    <source>
        <dbReference type="HAMAP-Rule" id="MF_00133"/>
    </source>
</evidence>
<evidence type="ECO:0000256" key="8">
    <source>
        <dbReference type="ARBA" id="ARBA00022898"/>
    </source>
</evidence>
<keyword evidence="10 12" id="KW-0456">Lyase</keyword>
<evidence type="ECO:0000256" key="3">
    <source>
        <dbReference type="ARBA" id="ARBA00004733"/>
    </source>
</evidence>
<keyword evidence="7 12" id="KW-0822">Tryptophan biosynthesis</keyword>
<comment type="function">
    <text evidence="2 12">The beta subunit is responsible for the synthesis of L-tryptophan from indole and L-serine.</text>
</comment>
<reference evidence="14 15" key="1">
    <citation type="submission" date="2017-06" db="EMBL/GenBank/DDBJ databases">
        <title>Draft Genome Sequence of Natranaerobius trueperi halophilic, alkalithermophilic bacteria from soda lakes.</title>
        <authorList>
            <person name="Zhao B."/>
        </authorList>
    </citation>
    <scope>NUCLEOTIDE SEQUENCE [LARGE SCALE GENOMIC DNA]</scope>
    <source>
        <strain evidence="14 15">DSM 18760</strain>
    </source>
</reference>
<dbReference type="PANTHER" id="PTHR48077">
    <property type="entry name" value="TRYPTOPHAN SYNTHASE-RELATED"/>
    <property type="match status" value="1"/>
</dbReference>
<dbReference type="NCBIfam" id="TIGR00263">
    <property type="entry name" value="trpB"/>
    <property type="match status" value="1"/>
</dbReference>
<feature type="modified residue" description="N6-(pyridoxal phosphate)lysine" evidence="12">
    <location>
        <position position="86"/>
    </location>
</feature>
<evidence type="ECO:0000256" key="2">
    <source>
        <dbReference type="ARBA" id="ARBA00002786"/>
    </source>
</evidence>
<evidence type="ECO:0000256" key="6">
    <source>
        <dbReference type="ARBA" id="ARBA00022605"/>
    </source>
</evidence>
<keyword evidence="8 12" id="KW-0663">Pyridoxal phosphate</keyword>
<gene>
    <name evidence="12 14" type="primary">trpB</name>
    <name evidence="14" type="ORF">CDO51_11665</name>
</gene>
<dbReference type="UniPathway" id="UPA00035">
    <property type="reaction ID" value="UER00044"/>
</dbReference>
<dbReference type="EC" id="4.2.1.20" evidence="12"/>
<comment type="cofactor">
    <cofactor evidence="1 12">
        <name>pyridoxal 5'-phosphate</name>
        <dbReference type="ChEBI" id="CHEBI:597326"/>
    </cofactor>
</comment>
<dbReference type="PIRSF" id="PIRSF001413">
    <property type="entry name" value="Trp_syn_beta"/>
    <property type="match status" value="1"/>
</dbReference>
<comment type="caution">
    <text evidence="14">The sequence shown here is derived from an EMBL/GenBank/DDBJ whole genome shotgun (WGS) entry which is preliminary data.</text>
</comment>
<comment type="catalytic activity">
    <reaction evidence="11 12">
        <text>(1S,2R)-1-C-(indol-3-yl)glycerol 3-phosphate + L-serine = D-glyceraldehyde 3-phosphate + L-tryptophan + H2O</text>
        <dbReference type="Rhea" id="RHEA:10532"/>
        <dbReference type="ChEBI" id="CHEBI:15377"/>
        <dbReference type="ChEBI" id="CHEBI:33384"/>
        <dbReference type="ChEBI" id="CHEBI:57912"/>
        <dbReference type="ChEBI" id="CHEBI:58866"/>
        <dbReference type="ChEBI" id="CHEBI:59776"/>
        <dbReference type="EC" id="4.2.1.20"/>
    </reaction>
</comment>
<dbReference type="GO" id="GO:0005737">
    <property type="term" value="C:cytoplasm"/>
    <property type="evidence" value="ECO:0007669"/>
    <property type="project" value="TreeGrafter"/>
</dbReference>
<dbReference type="PANTHER" id="PTHR48077:SF3">
    <property type="entry name" value="TRYPTOPHAN SYNTHASE"/>
    <property type="match status" value="1"/>
</dbReference>
<dbReference type="InterPro" id="IPR001926">
    <property type="entry name" value="TrpB-like_PALP"/>
</dbReference>
<name>A0A226BV82_9FIRM</name>
<comment type="similarity">
    <text evidence="4 12">Belongs to the TrpB family.</text>
</comment>
<evidence type="ECO:0000313" key="14">
    <source>
        <dbReference type="EMBL" id="OWZ82885.1"/>
    </source>
</evidence>
<dbReference type="AlphaFoldDB" id="A0A226BV82"/>
<evidence type="ECO:0000313" key="15">
    <source>
        <dbReference type="Proteomes" id="UP000214588"/>
    </source>
</evidence>
<dbReference type="EMBL" id="NIQC01000035">
    <property type="protein sequence ID" value="OWZ82885.1"/>
    <property type="molecule type" value="Genomic_DNA"/>
</dbReference>
<evidence type="ECO:0000259" key="13">
    <source>
        <dbReference type="Pfam" id="PF00291"/>
    </source>
</evidence>
<dbReference type="HAMAP" id="MF_00133">
    <property type="entry name" value="Trp_synth_beta"/>
    <property type="match status" value="1"/>
</dbReference>
<dbReference type="Proteomes" id="UP000214588">
    <property type="component" value="Unassembled WGS sequence"/>
</dbReference>
<protein>
    <recommendedName>
        <fullName evidence="12">Tryptophan synthase beta chain</fullName>
        <ecNumber evidence="12">4.2.1.20</ecNumber>
    </recommendedName>
</protein>